<feature type="transmembrane region" description="Helical" evidence="1">
    <location>
        <begin position="17"/>
        <end position="39"/>
    </location>
</feature>
<keyword evidence="1" id="KW-1133">Transmembrane helix</keyword>
<dbReference type="EMBL" id="CP136890">
    <property type="protein sequence ID" value="WOK92247.1"/>
    <property type="molecule type" value="Genomic_DNA"/>
</dbReference>
<dbReference type="InterPro" id="IPR019141">
    <property type="entry name" value="DUF2045"/>
</dbReference>
<dbReference type="Proteomes" id="UP001327560">
    <property type="component" value="Chromosome 1"/>
</dbReference>
<keyword evidence="1" id="KW-0812">Transmembrane</keyword>
<organism evidence="2 3">
    <name type="scientific">Canna indica</name>
    <name type="common">Indian-shot</name>
    <dbReference type="NCBI Taxonomy" id="4628"/>
    <lineage>
        <taxon>Eukaryota</taxon>
        <taxon>Viridiplantae</taxon>
        <taxon>Streptophyta</taxon>
        <taxon>Embryophyta</taxon>
        <taxon>Tracheophyta</taxon>
        <taxon>Spermatophyta</taxon>
        <taxon>Magnoliopsida</taxon>
        <taxon>Liliopsida</taxon>
        <taxon>Zingiberales</taxon>
        <taxon>Cannaceae</taxon>
        <taxon>Canna</taxon>
    </lineage>
</organism>
<accession>A0AAQ3JMD7</accession>
<feature type="transmembrane region" description="Helical" evidence="1">
    <location>
        <begin position="367"/>
        <end position="386"/>
    </location>
</feature>
<evidence type="ECO:0000313" key="3">
    <source>
        <dbReference type="Proteomes" id="UP001327560"/>
    </source>
</evidence>
<gene>
    <name evidence="2" type="ORF">Cni_G00938</name>
</gene>
<keyword evidence="1" id="KW-0472">Membrane</keyword>
<protein>
    <submittedName>
        <fullName evidence="2">Protein PHLOEM protein 2-LIKE A10</fullName>
    </submittedName>
</protein>
<reference evidence="2 3" key="1">
    <citation type="submission" date="2023-10" db="EMBL/GenBank/DDBJ databases">
        <title>Chromosome-scale genome assembly provides insights into flower coloration mechanisms of Canna indica.</title>
        <authorList>
            <person name="Li C."/>
        </authorList>
    </citation>
    <scope>NUCLEOTIDE SEQUENCE [LARGE SCALE GENOMIC DNA]</scope>
    <source>
        <tissue evidence="2">Flower</tissue>
    </source>
</reference>
<evidence type="ECO:0000256" key="1">
    <source>
        <dbReference type="SAM" id="Phobius"/>
    </source>
</evidence>
<dbReference type="PANTHER" id="PTHR21477:SF12">
    <property type="entry name" value="PROTEIN PHLOEM PROTEIN 2-LIKE A10"/>
    <property type="match status" value="1"/>
</dbReference>
<dbReference type="PANTHER" id="PTHR21477">
    <property type="entry name" value="ZGC:172139"/>
    <property type="match status" value="1"/>
</dbReference>
<dbReference type="AlphaFoldDB" id="A0AAQ3JMD7"/>
<evidence type="ECO:0000313" key="2">
    <source>
        <dbReference type="EMBL" id="WOK92247.1"/>
    </source>
</evidence>
<sequence length="393" mass="42817">MPFFGASASVSVRFGRWWLLLLLLSAASGVSGYGAYQLYHLPSVARRRRALAKLVRALISVAEVASSSADVLNLVSADLNRFLRSDSDDVPTSLQQIAKLARSEEFRASISRASEAVSTGIVRGVSSATASVREVESCDSELRVVSSTFFLDRFLYKLLSPTGSGFAAAVVGSFARNLASTFSSVESRGKSHEDGVPRWLVRICGDNKCRELIVDSIERVVSTAVSSYLDRTTKTNAFDEFFSSLTNPKHEAKVKNILVSVCNGAVATMVKTSRSRRAMMSSISTRQVEVKQLKEGGDGLISGAVLSTLAIPSNRRLLVNVTGRVTIETMRSFLDFLQWKLFATARTGVDVIHGDVTKRGLEMVRFVSAKSMVILAVCLALCMQIYTGRRLMN</sequence>
<keyword evidence="3" id="KW-1185">Reference proteome</keyword>
<name>A0AAQ3JMD7_9LILI</name>
<proteinExistence type="predicted"/>